<gene>
    <name evidence="2" type="ORF">CBQ26_11965</name>
</gene>
<evidence type="ECO:0000313" key="2">
    <source>
        <dbReference type="EMBL" id="OWL95469.1"/>
    </source>
</evidence>
<dbReference type="EMBL" id="NHMK01000016">
    <property type="protein sequence ID" value="OWL95469.1"/>
    <property type="molecule type" value="Genomic_DNA"/>
</dbReference>
<dbReference type="NCBIfam" id="NF033611">
    <property type="entry name" value="SAVED"/>
    <property type="match status" value="1"/>
</dbReference>
<keyword evidence="3" id="KW-1185">Reference proteome</keyword>
<dbReference type="Pfam" id="PF18145">
    <property type="entry name" value="SAVED"/>
    <property type="match status" value="1"/>
</dbReference>
<sequence length="309" mass="34694">MLTCKKHGDLIDNLNYVDQFTEEILLDYKQTHESRVRDATQAIENAKTTLLIVQGRILGRESFINEEAAKQAIKPRWPGSDSSIIINLNAYRISEGRAAYWEAASAQVIDETRDLLKKKLNKEEIKHVSIFALAPVPLLVLLGHELTSRLDLDLFQYHRSATSNRWCWQAGQPGSDDGLDQYAPENIVDVEDVAIAVSMSGIVERSAISRAIGREHLIYEIRAQKPGPDFLKYRAQLSEYGTMLRSILTSIRANVTSAKRLHLFLASPASVAIDSGRSFIEKADPEVLVYEFDNPNYKHALTINSARTA</sequence>
<accession>A0A246BJJ5</accession>
<dbReference type="Proteomes" id="UP000197208">
    <property type="component" value="Unassembled WGS sequence"/>
</dbReference>
<proteinExistence type="predicted"/>
<name>A0A246BJJ5_9DEIO</name>
<organism evidence="2 3">
    <name type="scientific">Deinococcus indicus</name>
    <dbReference type="NCBI Taxonomy" id="223556"/>
    <lineage>
        <taxon>Bacteria</taxon>
        <taxon>Thermotogati</taxon>
        <taxon>Deinococcota</taxon>
        <taxon>Deinococci</taxon>
        <taxon>Deinococcales</taxon>
        <taxon>Deinococcaceae</taxon>
        <taxon>Deinococcus</taxon>
    </lineage>
</organism>
<dbReference type="AlphaFoldDB" id="A0A246BJJ5"/>
<feature type="domain" description="SMODS-associated and fused to various effectors" evidence="1">
    <location>
        <begin position="110"/>
        <end position="303"/>
    </location>
</feature>
<dbReference type="InterPro" id="IPR040836">
    <property type="entry name" value="SAVED"/>
</dbReference>
<reference evidence="2 3" key="1">
    <citation type="submission" date="2017-05" db="EMBL/GenBank/DDBJ databases">
        <title>De novo genome assembly of Deniococcus indicus strain DR1.</title>
        <authorList>
            <person name="Chauhan D."/>
            <person name="Yennamalli R.M."/>
            <person name="Priyadarshini R."/>
        </authorList>
    </citation>
    <scope>NUCLEOTIDE SEQUENCE [LARGE SCALE GENOMIC DNA]</scope>
    <source>
        <strain evidence="2 3">DR1</strain>
    </source>
</reference>
<evidence type="ECO:0000313" key="3">
    <source>
        <dbReference type="Proteomes" id="UP000197208"/>
    </source>
</evidence>
<protein>
    <recommendedName>
        <fullName evidence="1">SMODS-associated and fused to various effectors domain-containing protein</fullName>
    </recommendedName>
</protein>
<comment type="caution">
    <text evidence="2">The sequence shown here is derived from an EMBL/GenBank/DDBJ whole genome shotgun (WGS) entry which is preliminary data.</text>
</comment>
<evidence type="ECO:0000259" key="1">
    <source>
        <dbReference type="Pfam" id="PF18145"/>
    </source>
</evidence>